<feature type="transmembrane region" description="Helical" evidence="8">
    <location>
        <begin position="266"/>
        <end position="289"/>
    </location>
</feature>
<comment type="caution">
    <text evidence="10">The sequence shown here is derived from an EMBL/GenBank/DDBJ whole genome shotgun (WGS) entry which is preliminary data.</text>
</comment>
<dbReference type="PANTHER" id="PTHR30572">
    <property type="entry name" value="MEMBRANE COMPONENT OF TRANSPORTER-RELATED"/>
    <property type="match status" value="1"/>
</dbReference>
<dbReference type="GO" id="GO:0022857">
    <property type="term" value="F:transmembrane transporter activity"/>
    <property type="evidence" value="ECO:0007669"/>
    <property type="project" value="TreeGrafter"/>
</dbReference>
<comment type="subcellular location">
    <subcellularLocation>
        <location evidence="1">Cell membrane</location>
        <topology evidence="1">Multi-pass membrane protein</topology>
    </subcellularLocation>
</comment>
<keyword evidence="2" id="KW-1003">Cell membrane</keyword>
<reference evidence="10 11" key="1">
    <citation type="submission" date="2019-09" db="EMBL/GenBank/DDBJ databases">
        <title>Bacillus ochoae sp. nov., Paenibacillus whitsoniae sp. nov., Paenibacillus spiritus sp. nov. Isolated from the Mars Exploration Rover during spacecraft assembly.</title>
        <authorList>
            <person name="Seuylemezian A."/>
            <person name="Vaishampayan P."/>
        </authorList>
    </citation>
    <scope>NUCLEOTIDE SEQUENCE [LARGE SCALE GENOMIC DNA]</scope>
    <source>
        <strain evidence="10 11">MER_111</strain>
    </source>
</reference>
<evidence type="ECO:0000313" key="10">
    <source>
        <dbReference type="EMBL" id="KAA9005824.1"/>
    </source>
</evidence>
<dbReference type="AlphaFoldDB" id="A0A5J5GED7"/>
<evidence type="ECO:0000256" key="2">
    <source>
        <dbReference type="ARBA" id="ARBA00022475"/>
    </source>
</evidence>
<dbReference type="GO" id="GO:0005886">
    <property type="term" value="C:plasma membrane"/>
    <property type="evidence" value="ECO:0007669"/>
    <property type="project" value="UniProtKB-SubCell"/>
</dbReference>
<evidence type="ECO:0000259" key="9">
    <source>
        <dbReference type="Pfam" id="PF02687"/>
    </source>
</evidence>
<dbReference type="RefSeq" id="WP_150457525.1">
    <property type="nucleotide sequence ID" value="NZ_VYKK01000007.1"/>
</dbReference>
<dbReference type="InterPro" id="IPR003838">
    <property type="entry name" value="ABC3_permease_C"/>
</dbReference>
<dbReference type="PANTHER" id="PTHR30572:SF4">
    <property type="entry name" value="ABC TRANSPORTER PERMEASE YTRF"/>
    <property type="match status" value="1"/>
</dbReference>
<evidence type="ECO:0000256" key="3">
    <source>
        <dbReference type="ARBA" id="ARBA00022692"/>
    </source>
</evidence>
<gene>
    <name evidence="10" type="ORF">F4V43_07030</name>
</gene>
<evidence type="ECO:0000256" key="6">
    <source>
        <dbReference type="ARBA" id="ARBA00038076"/>
    </source>
</evidence>
<feature type="transmembrane region" description="Helical" evidence="8">
    <location>
        <begin position="440"/>
        <end position="464"/>
    </location>
</feature>
<evidence type="ECO:0000313" key="11">
    <source>
        <dbReference type="Proteomes" id="UP000367750"/>
    </source>
</evidence>
<evidence type="ECO:0000256" key="4">
    <source>
        <dbReference type="ARBA" id="ARBA00022989"/>
    </source>
</evidence>
<evidence type="ECO:0000256" key="1">
    <source>
        <dbReference type="ARBA" id="ARBA00004651"/>
    </source>
</evidence>
<keyword evidence="11" id="KW-1185">Reference proteome</keyword>
<feature type="region of interest" description="Disordered" evidence="7">
    <location>
        <begin position="403"/>
        <end position="422"/>
    </location>
</feature>
<evidence type="ECO:0000256" key="7">
    <source>
        <dbReference type="SAM" id="MobiDB-lite"/>
    </source>
</evidence>
<dbReference type="EMBL" id="VYKK01000007">
    <property type="protein sequence ID" value="KAA9005824.1"/>
    <property type="molecule type" value="Genomic_DNA"/>
</dbReference>
<feature type="transmembrane region" description="Helical" evidence="8">
    <location>
        <begin position="770"/>
        <end position="795"/>
    </location>
</feature>
<feature type="transmembrane region" description="Helical" evidence="8">
    <location>
        <begin position="807"/>
        <end position="827"/>
    </location>
</feature>
<evidence type="ECO:0000256" key="8">
    <source>
        <dbReference type="SAM" id="Phobius"/>
    </source>
</evidence>
<feature type="transmembrane region" description="Helical" evidence="8">
    <location>
        <begin position="716"/>
        <end position="739"/>
    </location>
</feature>
<feature type="domain" description="ABC3 transporter permease C-terminal" evidence="9">
    <location>
        <begin position="271"/>
        <end position="375"/>
    </location>
</feature>
<dbReference type="InterPro" id="IPR050250">
    <property type="entry name" value="Macrolide_Exporter_MacB"/>
</dbReference>
<sequence length="846" mass="91099">MKNGQRRTLYRVAFRSLKTGRMQSGFVAAAIALTALLLTAVLTLAISLNKTMERTSMMTAGSDFHGSFKYLTPDEADRLSRHPSIIEFSKAIAVGSASNPALGTSSLEVDWADGKAPKHSFVDFLEGGLPKAEDGIAMPSWSLDLLGVPHRLGAEVKLYIGVADSRTLTRTFRLSGYFEGNPNLGMSGIAYVSKAFVDRELKDFDPARTRLNGTYTNTTRLDVMFNNSLRIESKLKRVMADTGIQAEYGVNWAYTSVSLGDNRNDWLPYAVLFLIIMLSGYLLIANIFYMTVSRDIRFYGLLKTIGTTPRQLRRIISAQAHLLFAAGLPAGLVLGYGAGVLLLPMLGSYTDMPGGTVRSASPAIFAGAALFAYVTVRIAAGRPGRIAAAIAPVEAVKYAGVSGGAGQGKRGKPGRTRASQRGGRLPQMALRGLLRSRRRLAMMAASLTLALILFGTLVSVIGSLDVNQYLNAFITGDAQVKEQTLAGGMAVQERSGTITDGVVAELAAAPGVARVDRVLFREMNLKIGERARRFLEPLAAAEDPARPALTQTLKHGFLPLQIYGLDPGWYDVLRRNDIVEGAFDAKRFATGRYALISQSLLGDTEGSYLHPGDTLSLGDKQGSYEVMAVLNTDALYAAGTRFFTLAGFSVYLPAETMAAHFPDRSILSATVQANPGEIAEAVRSMSAIAGSLPGTEFKTRADYRAEMQGYINLLRVLGYSLGGVVALVGLLNYITTALAGMHSRRKEFAVLESIGMTNAQLRRLLIYEGLFTTLLIALLAGLIGVPVVILTASGIAGQMAFMFYRPILWPLAAGVALFALVSWAVTWTGTRSQSRSSAVERLLEAE</sequence>
<proteinExistence type="inferred from homology"/>
<keyword evidence="5 8" id="KW-0472">Membrane</keyword>
<organism evidence="10 11">
    <name type="scientific">Paenibacillus spiritus</name>
    <dbReference type="NCBI Taxonomy" id="2496557"/>
    <lineage>
        <taxon>Bacteria</taxon>
        <taxon>Bacillati</taxon>
        <taxon>Bacillota</taxon>
        <taxon>Bacilli</taxon>
        <taxon>Bacillales</taxon>
        <taxon>Paenibacillaceae</taxon>
        <taxon>Paenibacillus</taxon>
    </lineage>
</organism>
<keyword evidence="4 8" id="KW-1133">Transmembrane helix</keyword>
<protein>
    <submittedName>
        <fullName evidence="10">FtsX-like permease family protein</fullName>
    </submittedName>
</protein>
<name>A0A5J5GED7_9BACL</name>
<feature type="transmembrane region" description="Helical" evidence="8">
    <location>
        <begin position="363"/>
        <end position="380"/>
    </location>
</feature>
<evidence type="ECO:0000256" key="5">
    <source>
        <dbReference type="ARBA" id="ARBA00023136"/>
    </source>
</evidence>
<feature type="domain" description="ABC3 transporter permease C-terminal" evidence="9">
    <location>
        <begin position="721"/>
        <end position="829"/>
    </location>
</feature>
<dbReference type="OrthoDB" id="1694171at2"/>
<dbReference type="Pfam" id="PF02687">
    <property type="entry name" value="FtsX"/>
    <property type="match status" value="2"/>
</dbReference>
<feature type="transmembrane region" description="Helical" evidence="8">
    <location>
        <begin position="320"/>
        <end position="343"/>
    </location>
</feature>
<dbReference type="Proteomes" id="UP000367750">
    <property type="component" value="Unassembled WGS sequence"/>
</dbReference>
<keyword evidence="3 8" id="KW-0812">Transmembrane</keyword>
<accession>A0A5J5GED7</accession>
<comment type="similarity">
    <text evidence="6">Belongs to the ABC-4 integral membrane protein family.</text>
</comment>